<dbReference type="STRING" id="299123.ENSLSDP00000009246"/>
<evidence type="ECO:0000256" key="9">
    <source>
        <dbReference type="ARBA" id="ARBA00023180"/>
    </source>
</evidence>
<dbReference type="Gene3D" id="3.40.50.2000">
    <property type="entry name" value="Glycogen Phosphorylase B"/>
    <property type="match status" value="3"/>
</dbReference>
<keyword evidence="4" id="KW-0328">Glycosyltransferase</keyword>
<evidence type="ECO:0000256" key="7">
    <source>
        <dbReference type="ARBA" id="ARBA00022729"/>
    </source>
</evidence>
<evidence type="ECO:0000256" key="1">
    <source>
        <dbReference type="ARBA" id="ARBA00004167"/>
    </source>
</evidence>
<dbReference type="InterPro" id="IPR050271">
    <property type="entry name" value="UDP-glycosyltransferase"/>
</dbReference>
<proteinExistence type="inferred from homology"/>
<protein>
    <recommendedName>
        <fullName evidence="3">glucuronosyltransferase</fullName>
        <ecNumber evidence="3">2.4.1.17</ecNumber>
    </recommendedName>
</protein>
<keyword evidence="7 10" id="KW-0732">Signal</keyword>
<dbReference type="EC" id="2.4.1.17" evidence="3"/>
<keyword evidence="5" id="KW-0808">Transferase</keyword>
<dbReference type="AlphaFoldDB" id="A0A218UG27"/>
<dbReference type="PANTHER" id="PTHR48043">
    <property type="entry name" value="EG:EG0003.4 PROTEIN-RELATED"/>
    <property type="match status" value="1"/>
</dbReference>
<dbReference type="EMBL" id="MUZQ01000330">
    <property type="protein sequence ID" value="OWK52693.1"/>
    <property type="molecule type" value="Genomic_DNA"/>
</dbReference>
<dbReference type="GO" id="GO:0015020">
    <property type="term" value="F:glucuronosyltransferase activity"/>
    <property type="evidence" value="ECO:0007669"/>
    <property type="project" value="UniProtKB-EC"/>
</dbReference>
<keyword evidence="8" id="KW-0472">Membrane</keyword>
<reference evidence="11 12" key="1">
    <citation type="submission" date="2017-05" db="EMBL/GenBank/DDBJ databases">
        <title>Genome of assembly of the Bengalese finch, Lonchura striata domestica.</title>
        <authorList>
            <person name="Colquitt B.M."/>
            <person name="Brainard M.S."/>
        </authorList>
    </citation>
    <scope>NUCLEOTIDE SEQUENCE [LARGE SCALE GENOMIC DNA]</scope>
    <source>
        <strain evidence="11">White83orange57</strain>
    </source>
</reference>
<evidence type="ECO:0000313" key="12">
    <source>
        <dbReference type="Proteomes" id="UP000197619"/>
    </source>
</evidence>
<keyword evidence="6" id="KW-0812">Transmembrane</keyword>
<evidence type="ECO:0000256" key="8">
    <source>
        <dbReference type="ARBA" id="ARBA00022989"/>
    </source>
</evidence>
<evidence type="ECO:0000256" key="5">
    <source>
        <dbReference type="ARBA" id="ARBA00022679"/>
    </source>
</evidence>
<keyword evidence="9" id="KW-0325">Glycoprotein</keyword>
<keyword evidence="12" id="KW-1185">Reference proteome</keyword>
<comment type="caution">
    <text evidence="11">The sequence shown here is derived from an EMBL/GenBank/DDBJ whole genome shotgun (WGS) entry which is preliminary data.</text>
</comment>
<feature type="chain" id="PRO_5012555689" description="glucuronosyltransferase" evidence="10">
    <location>
        <begin position="23"/>
        <end position="793"/>
    </location>
</feature>
<dbReference type="PANTHER" id="PTHR48043:SF161">
    <property type="entry name" value="UDP GLUCURONOSYLTRANSFERASE FAMILY 1 MEMBER A1"/>
    <property type="match status" value="1"/>
</dbReference>
<evidence type="ECO:0000313" key="11">
    <source>
        <dbReference type="EMBL" id="OWK52693.1"/>
    </source>
</evidence>
<dbReference type="InterPro" id="IPR002213">
    <property type="entry name" value="UDP_glucos_trans"/>
</dbReference>
<dbReference type="GO" id="GO:0016020">
    <property type="term" value="C:membrane"/>
    <property type="evidence" value="ECO:0007669"/>
    <property type="project" value="UniProtKB-SubCell"/>
</dbReference>
<organism evidence="11 12">
    <name type="scientific">Lonchura striata</name>
    <name type="common">white-rumped munia</name>
    <dbReference type="NCBI Taxonomy" id="40157"/>
    <lineage>
        <taxon>Eukaryota</taxon>
        <taxon>Metazoa</taxon>
        <taxon>Chordata</taxon>
        <taxon>Craniata</taxon>
        <taxon>Vertebrata</taxon>
        <taxon>Euteleostomi</taxon>
        <taxon>Archelosauria</taxon>
        <taxon>Archosauria</taxon>
        <taxon>Dinosauria</taxon>
        <taxon>Saurischia</taxon>
        <taxon>Theropoda</taxon>
        <taxon>Coelurosauria</taxon>
        <taxon>Aves</taxon>
        <taxon>Neognathae</taxon>
        <taxon>Neoaves</taxon>
        <taxon>Telluraves</taxon>
        <taxon>Australaves</taxon>
        <taxon>Passeriformes</taxon>
        <taxon>Passeroidea</taxon>
        <taxon>Estrildidae</taxon>
        <taxon>Estrildinae</taxon>
        <taxon>Lonchura</taxon>
    </lineage>
</organism>
<evidence type="ECO:0000256" key="3">
    <source>
        <dbReference type="ARBA" id="ARBA00012544"/>
    </source>
</evidence>
<name>A0A218UG27_9PASE</name>
<comment type="similarity">
    <text evidence="2">Belongs to the UDP-glycosyltransferase family.</text>
</comment>
<dbReference type="SUPFAM" id="SSF53756">
    <property type="entry name" value="UDP-Glycosyltransferase/glycogen phosphorylase"/>
    <property type="match status" value="3"/>
</dbReference>
<evidence type="ECO:0000256" key="10">
    <source>
        <dbReference type="SAM" id="SignalP"/>
    </source>
</evidence>
<dbReference type="FunFam" id="3.40.50.2000:FF:000066">
    <property type="entry name" value="UDP-glucuronosyltransferase 1-1"/>
    <property type="match status" value="3"/>
</dbReference>
<sequence length="793" mass="90559">MALRLCCAWIAILFLLPSLLDGGKLLVVPMVGSHWLSMQEVVEKLSERGHEVVVLVPKVSWQMETTQAYKVVTYPVRQTLGELDNAFQEYVAVHLMQKPFPFNALAMYKASVHVFSTFFGQCKDLFRSQETLRLLNQSSFDAILTDPAFMCGAILAHHLSLPFVFFMRGFGCNLHFAAPQCPSPPSYIPRLFSFNSDHMNFFQRVENALILLLELEYCNSFYAEALKLSSEVLQRDVSLMDLVNSAAVWLLRFDFVFEYVRPVMPNMVFVGGINCAKKKPLPKYVLSPTSPALSLSRSWFSMSNGAWILLLLTLSLILTEGGKILVVPQDGSHWLSMRPVVEKLQQKGHEVVVVVPSTSLYMKSKEPQNYTVKVYPIPYTDEYLGEMLKAFVNAHFIEQSVLNVVLTSYQSAIEISSIFFTNCKSLLQNEDLMQYLKESKFDVVFTDPILMCGPLVAEYLSVPAVYFLRGFPCGMDPAATQCPSPPSYVPRLFLDNTDSMMFSQRVKNMLVNLLELFYCKPIYDNFEELAYNVFKKKMTVTELLSRGSFWLMRYDFVFEFPRPVEHGYKSWQTTPGLSGARLPLRTAHTTLVALLLPFLCLLSPPSAGRLLVIPMEDSHLLSMKKVLIELSKRGHEVVVIAPDNKILIDSSDVYELKTYPVPLMKEDIEEQLRSFSARVFSQEPFLMRFWKRWEDYRKSRTTLHALCKSLLYNQELMKYIRGSHFDALLTDPVTLCGQIIALHFSIPSVFFLRLILCALEVCVAQGPDPPSYVPRMFSENTDHMSFSKRRRTS</sequence>
<comment type="subcellular location">
    <subcellularLocation>
        <location evidence="1">Membrane</location>
        <topology evidence="1">Single-pass membrane protein</topology>
    </subcellularLocation>
</comment>
<dbReference type="Proteomes" id="UP000197619">
    <property type="component" value="Unassembled WGS sequence"/>
</dbReference>
<evidence type="ECO:0000256" key="2">
    <source>
        <dbReference type="ARBA" id="ARBA00009995"/>
    </source>
</evidence>
<gene>
    <name evidence="11" type="primary">UGT1A6</name>
    <name evidence="11" type="ORF">RLOC_00013308</name>
</gene>
<evidence type="ECO:0000256" key="4">
    <source>
        <dbReference type="ARBA" id="ARBA00022676"/>
    </source>
</evidence>
<keyword evidence="8" id="KW-1133">Transmembrane helix</keyword>
<evidence type="ECO:0000256" key="6">
    <source>
        <dbReference type="ARBA" id="ARBA00022692"/>
    </source>
</evidence>
<dbReference type="Pfam" id="PF00201">
    <property type="entry name" value="UDPGT"/>
    <property type="match status" value="3"/>
</dbReference>
<accession>A0A218UG27</accession>
<feature type="signal peptide" evidence="10">
    <location>
        <begin position="1"/>
        <end position="22"/>
    </location>
</feature>